<dbReference type="Pfam" id="PF01041">
    <property type="entry name" value="DegT_DnrJ_EryC1"/>
    <property type="match status" value="1"/>
</dbReference>
<dbReference type="PANTHER" id="PTHR30244">
    <property type="entry name" value="TRANSAMINASE"/>
    <property type="match status" value="1"/>
</dbReference>
<protein>
    <submittedName>
        <fullName evidence="3">Aminotransferase class V-fold PLP-dependent enzyme</fullName>
    </submittedName>
</protein>
<keyword evidence="2" id="KW-0663">Pyridoxal phosphate</keyword>
<proteinExistence type="inferred from homology"/>
<reference evidence="3 4" key="1">
    <citation type="submission" date="2019-02" db="EMBL/GenBank/DDBJ databases">
        <title>Bacterial novel species Mucilaginibacter sp. 17JY9-4 isolated from soil.</title>
        <authorList>
            <person name="Jung H.-Y."/>
        </authorList>
    </citation>
    <scope>NUCLEOTIDE SEQUENCE [LARGE SCALE GENOMIC DNA]</scope>
    <source>
        <strain evidence="3 4">17JY9-4</strain>
    </source>
</reference>
<comment type="caution">
    <text evidence="3">The sequence shown here is derived from an EMBL/GenBank/DDBJ whole genome shotgun (WGS) entry which is preliminary data.</text>
</comment>
<dbReference type="GO" id="GO:0000271">
    <property type="term" value="P:polysaccharide biosynthetic process"/>
    <property type="evidence" value="ECO:0007669"/>
    <property type="project" value="TreeGrafter"/>
</dbReference>
<dbReference type="InterPro" id="IPR015421">
    <property type="entry name" value="PyrdxlP-dep_Trfase_major"/>
</dbReference>
<keyword evidence="4" id="KW-1185">Reference proteome</keyword>
<gene>
    <name evidence="3" type="ORF">EWM62_04075</name>
</gene>
<dbReference type="AlphaFoldDB" id="A0A4Q5LP12"/>
<dbReference type="InterPro" id="IPR000653">
    <property type="entry name" value="DegT/StrS_aminotransferase"/>
</dbReference>
<evidence type="ECO:0000256" key="2">
    <source>
        <dbReference type="RuleBase" id="RU004508"/>
    </source>
</evidence>
<evidence type="ECO:0000313" key="3">
    <source>
        <dbReference type="EMBL" id="RYU91126.1"/>
    </source>
</evidence>
<dbReference type="Proteomes" id="UP000293331">
    <property type="component" value="Unassembled WGS sequence"/>
</dbReference>
<organism evidence="3 4">
    <name type="scientific">Mucilaginibacter terrigena</name>
    <dbReference type="NCBI Taxonomy" id="2492395"/>
    <lineage>
        <taxon>Bacteria</taxon>
        <taxon>Pseudomonadati</taxon>
        <taxon>Bacteroidota</taxon>
        <taxon>Sphingobacteriia</taxon>
        <taxon>Sphingobacteriales</taxon>
        <taxon>Sphingobacteriaceae</taxon>
        <taxon>Mucilaginibacter</taxon>
    </lineage>
</organism>
<name>A0A4Q5LP12_9SPHI</name>
<keyword evidence="3" id="KW-0032">Aminotransferase</keyword>
<dbReference type="OrthoDB" id="9804264at2"/>
<dbReference type="SUPFAM" id="SSF53383">
    <property type="entry name" value="PLP-dependent transferases"/>
    <property type="match status" value="1"/>
</dbReference>
<comment type="similarity">
    <text evidence="1 2">Belongs to the DegT/DnrJ/EryC1 family.</text>
</comment>
<dbReference type="Gene3D" id="3.40.640.10">
    <property type="entry name" value="Type I PLP-dependent aspartate aminotransferase-like (Major domain)"/>
    <property type="match status" value="1"/>
</dbReference>
<dbReference type="GO" id="GO:0030170">
    <property type="term" value="F:pyridoxal phosphate binding"/>
    <property type="evidence" value="ECO:0007669"/>
    <property type="project" value="TreeGrafter"/>
</dbReference>
<dbReference type="GO" id="GO:0008483">
    <property type="term" value="F:transaminase activity"/>
    <property type="evidence" value="ECO:0007669"/>
    <property type="project" value="UniProtKB-KW"/>
</dbReference>
<dbReference type="PANTHER" id="PTHR30244:SF34">
    <property type="entry name" value="DTDP-4-AMINO-4,6-DIDEOXYGALACTOSE TRANSAMINASE"/>
    <property type="match status" value="1"/>
</dbReference>
<keyword evidence="3" id="KW-0808">Transferase</keyword>
<sequence>MIPRGKLDITYAAIFRGLLYCMSADKADRQNRETNDGLICLSVRTGLHLVLSALNYPPGSEILVTNINIPDMFNILDAHGLKSVPLALNKNTLGINAEEMENAITPNTRAILITHLFGAIMDTGKIVALAKKHNLTVIEDCAQAFTGDAYRGNPLSDVVMFSFGLIKTNTTLTGALLKFNNNWIYKKAITFNSTLPVQLTGIFAKKLRKALIIKLLTTNVVYTLFYKFCMAGGRDFDDVLAGFTKGFPGAEVMEKIRFRPCAGNIGLIKYRLESFNSGNIEKRRNNALQILQHLPRSVKIGSLNNYNSHWVLPVETANPAKLIAYLRANGFDATQRASSLVKITGGETNSPDELKLESLVYIPVQSLNKSGINKLGVLLKQFFAR</sequence>
<dbReference type="InterPro" id="IPR015424">
    <property type="entry name" value="PyrdxlP-dep_Trfase"/>
</dbReference>
<evidence type="ECO:0000256" key="1">
    <source>
        <dbReference type="ARBA" id="ARBA00037999"/>
    </source>
</evidence>
<accession>A0A4Q5LP12</accession>
<evidence type="ECO:0000313" key="4">
    <source>
        <dbReference type="Proteomes" id="UP000293331"/>
    </source>
</evidence>
<dbReference type="EMBL" id="SEWG01000002">
    <property type="protein sequence ID" value="RYU91126.1"/>
    <property type="molecule type" value="Genomic_DNA"/>
</dbReference>